<sequence>MRAELAAQQLLSEAGRQLFGECGAPEVDLLRVDSSGIILLRVHANQHRRLRAALALCPKTVRMALRTEWATGPGGKDLVVVASREELSAPARTALPEPEPAPGLIRADGSINWGCPCLGGMATGPCGAQFRDAFSCFHYSEAEPKGSECYEKFSVMQECMAQYPELYGKDDDEEEERLEAGAGQEPAAPSAPSSPAPSSPAPSAAEK</sequence>
<keyword evidence="2" id="KW-0813">Transport</keyword>
<evidence type="ECO:0000256" key="1">
    <source>
        <dbReference type="ARBA" id="ARBA00004173"/>
    </source>
</evidence>
<organism evidence="11 12">
    <name type="scientific">Iphiclides podalirius</name>
    <name type="common">scarce swallowtail</name>
    <dbReference type="NCBI Taxonomy" id="110791"/>
    <lineage>
        <taxon>Eukaryota</taxon>
        <taxon>Metazoa</taxon>
        <taxon>Ecdysozoa</taxon>
        <taxon>Arthropoda</taxon>
        <taxon>Hexapoda</taxon>
        <taxon>Insecta</taxon>
        <taxon>Pterygota</taxon>
        <taxon>Neoptera</taxon>
        <taxon>Endopterygota</taxon>
        <taxon>Lepidoptera</taxon>
        <taxon>Glossata</taxon>
        <taxon>Ditrysia</taxon>
        <taxon>Papilionoidea</taxon>
        <taxon>Papilionidae</taxon>
        <taxon>Papilioninae</taxon>
        <taxon>Iphiclides</taxon>
    </lineage>
</organism>
<evidence type="ECO:0000313" key="12">
    <source>
        <dbReference type="Proteomes" id="UP000837857"/>
    </source>
</evidence>
<evidence type="ECO:0000256" key="3">
    <source>
        <dbReference type="ARBA" id="ARBA00022927"/>
    </source>
</evidence>
<dbReference type="PANTHER" id="PTHR21622:SF0">
    <property type="entry name" value="COILED-COIL-HELIX-COILED-COIL-HELIX DOMAIN CONTAINING 4"/>
    <property type="match status" value="1"/>
</dbReference>
<dbReference type="InterPro" id="IPR039289">
    <property type="entry name" value="CHCHD4"/>
</dbReference>
<dbReference type="Pfam" id="PF06747">
    <property type="entry name" value="CHCH"/>
    <property type="match status" value="1"/>
</dbReference>
<keyword evidence="7" id="KW-1015">Disulfide bond</keyword>
<keyword evidence="6" id="KW-0496">Mitochondrion</keyword>
<evidence type="ECO:0000256" key="2">
    <source>
        <dbReference type="ARBA" id="ARBA00022448"/>
    </source>
</evidence>
<feature type="domain" description="CHCH" evidence="10">
    <location>
        <begin position="126"/>
        <end position="161"/>
    </location>
</feature>
<proteinExistence type="predicted"/>
<accession>A0ABN8I5Y2</accession>
<keyword evidence="5" id="KW-0811">Translocation</keyword>
<evidence type="ECO:0000256" key="5">
    <source>
        <dbReference type="ARBA" id="ARBA00023010"/>
    </source>
</evidence>
<dbReference type="EMBL" id="OW152828">
    <property type="protein sequence ID" value="CAH2046183.1"/>
    <property type="molecule type" value="Genomic_DNA"/>
</dbReference>
<feature type="region of interest" description="Disordered" evidence="9">
    <location>
        <begin position="165"/>
        <end position="207"/>
    </location>
</feature>
<name>A0ABN8I5Y2_9NEOP</name>
<evidence type="ECO:0000256" key="9">
    <source>
        <dbReference type="SAM" id="MobiDB-lite"/>
    </source>
</evidence>
<evidence type="ECO:0000256" key="4">
    <source>
        <dbReference type="ARBA" id="ARBA00023002"/>
    </source>
</evidence>
<dbReference type="Gene3D" id="1.10.287.2900">
    <property type="match status" value="1"/>
</dbReference>
<reference evidence="11" key="1">
    <citation type="submission" date="2022-03" db="EMBL/GenBank/DDBJ databases">
        <authorList>
            <person name="Martin H S."/>
        </authorList>
    </citation>
    <scope>NUCLEOTIDE SEQUENCE</scope>
</reference>
<evidence type="ECO:0000256" key="6">
    <source>
        <dbReference type="ARBA" id="ARBA00023128"/>
    </source>
</evidence>
<dbReference type="PROSITE" id="PS51808">
    <property type="entry name" value="CHCH"/>
    <property type="match status" value="1"/>
</dbReference>
<evidence type="ECO:0000313" key="11">
    <source>
        <dbReference type="EMBL" id="CAH2046183.1"/>
    </source>
</evidence>
<evidence type="ECO:0000256" key="8">
    <source>
        <dbReference type="ARBA" id="ARBA00023284"/>
    </source>
</evidence>
<comment type="subcellular location">
    <subcellularLocation>
        <location evidence="1">Mitochondrion</location>
    </subcellularLocation>
</comment>
<keyword evidence="3" id="KW-0653">Protein transport</keyword>
<evidence type="ECO:0000259" key="10">
    <source>
        <dbReference type="Pfam" id="PF06747"/>
    </source>
</evidence>
<feature type="non-terminal residue" evidence="11">
    <location>
        <position position="207"/>
    </location>
</feature>
<dbReference type="Proteomes" id="UP000837857">
    <property type="component" value="Chromosome 16"/>
</dbReference>
<keyword evidence="8" id="KW-0676">Redox-active center</keyword>
<keyword evidence="12" id="KW-1185">Reference proteome</keyword>
<gene>
    <name evidence="11" type="ORF">IPOD504_LOCUS5407</name>
</gene>
<protein>
    <recommendedName>
        <fullName evidence="10">CHCH domain-containing protein</fullName>
    </recommendedName>
</protein>
<dbReference type="InterPro" id="IPR010625">
    <property type="entry name" value="CHCH"/>
</dbReference>
<keyword evidence="4" id="KW-0560">Oxidoreductase</keyword>
<dbReference type="PANTHER" id="PTHR21622">
    <property type="entry name" value="COILED-COIL-HELIX-COILED-COIL-HELIX DOMAIN CONTAINING 4"/>
    <property type="match status" value="1"/>
</dbReference>
<evidence type="ECO:0000256" key="7">
    <source>
        <dbReference type="ARBA" id="ARBA00023157"/>
    </source>
</evidence>